<comment type="subcellular location">
    <subcellularLocation>
        <location evidence="2">Cell junction</location>
        <location evidence="2">Tight junction</location>
    </subcellularLocation>
    <subcellularLocation>
        <location evidence="3">Cytoplasm</location>
    </subcellularLocation>
    <subcellularLocation>
        <location evidence="1">Nucleus</location>
    </subcellularLocation>
</comment>
<dbReference type="GO" id="GO:0035329">
    <property type="term" value="P:hippo signaling"/>
    <property type="evidence" value="ECO:0007669"/>
    <property type="project" value="TreeGrafter"/>
</dbReference>
<evidence type="ECO:0000256" key="4">
    <source>
        <dbReference type="ARBA" id="ARBA00022427"/>
    </source>
</evidence>
<dbReference type="Pfam" id="PF00397">
    <property type="entry name" value="WW"/>
    <property type="match status" value="2"/>
</dbReference>
<evidence type="ECO:0000313" key="9">
    <source>
        <dbReference type="EMBL" id="NXU31805.1"/>
    </source>
</evidence>
<accession>A0A7L3JQ63</accession>
<evidence type="ECO:0000256" key="1">
    <source>
        <dbReference type="ARBA" id="ARBA00004123"/>
    </source>
</evidence>
<dbReference type="GO" id="GO:0003713">
    <property type="term" value="F:transcription coactivator activity"/>
    <property type="evidence" value="ECO:0007669"/>
    <property type="project" value="TreeGrafter"/>
</dbReference>
<feature type="non-terminal residue" evidence="9">
    <location>
        <position position="267"/>
    </location>
</feature>
<dbReference type="CDD" id="cd00201">
    <property type="entry name" value="WW"/>
    <property type="match status" value="2"/>
</dbReference>
<evidence type="ECO:0000256" key="2">
    <source>
        <dbReference type="ARBA" id="ARBA00004435"/>
    </source>
</evidence>
<keyword evidence="6" id="KW-0539">Nucleus</keyword>
<dbReference type="SUPFAM" id="SSF51045">
    <property type="entry name" value="WW domain"/>
    <property type="match status" value="2"/>
</dbReference>
<dbReference type="GO" id="GO:0045944">
    <property type="term" value="P:positive regulation of transcription by RNA polymerase II"/>
    <property type="evidence" value="ECO:0007669"/>
    <property type="project" value="TreeGrafter"/>
</dbReference>
<sequence length="267" mass="29886">YVGKTDSITISVWNHKKIHKKQGAGFLGCVRLLSNAISRLKDTGYQRLDLCKLNPTDTDAVRGQIVVSLQTRDRIGTGGSVVDCRGLLENEGERNSYFCIHFSVMETLGSFPIFRTVYEDSGPGRPLSCFMEEPAPYTDTTGAAGGGNCRFVESPSQDQRLQAQRLRTPEVRGHVQTPQNRPHGHQSPDLPEGYEQRTTVQGQVYFLHTQTGVSTWHDPRIPRDLNSVNCDELGPLPPGWEVRSTVSGRIYFVDHNNRTTQFTDPRL</sequence>
<keyword evidence="5" id="KW-0963">Cytoplasm</keyword>
<dbReference type="FunFam" id="2.20.70.10:FF:000054">
    <property type="entry name" value="E3 ubiquitin-protein ligase SMURF1"/>
    <property type="match status" value="1"/>
</dbReference>
<dbReference type="InterPro" id="IPR051583">
    <property type="entry name" value="YAP1"/>
</dbReference>
<evidence type="ECO:0000256" key="5">
    <source>
        <dbReference type="ARBA" id="ARBA00022490"/>
    </source>
</evidence>
<keyword evidence="10" id="KW-1185">Reference proteome</keyword>
<dbReference type="FunFam" id="2.20.70.10:FF:000017">
    <property type="entry name" value="E3 ubiquitin-protein ligase"/>
    <property type="match status" value="1"/>
</dbReference>
<dbReference type="EMBL" id="VZTW01055400">
    <property type="protein sequence ID" value="NXU31805.1"/>
    <property type="molecule type" value="Genomic_DNA"/>
</dbReference>
<comment type="caution">
    <text evidence="9">The sequence shown here is derived from an EMBL/GenBank/DDBJ whole genome shotgun (WGS) entry which is preliminary data.</text>
</comment>
<dbReference type="InterPro" id="IPR036020">
    <property type="entry name" value="WW_dom_sf"/>
</dbReference>
<evidence type="ECO:0000256" key="6">
    <source>
        <dbReference type="ARBA" id="ARBA00023242"/>
    </source>
</evidence>
<evidence type="ECO:0000256" key="7">
    <source>
        <dbReference type="SAM" id="MobiDB-lite"/>
    </source>
</evidence>
<reference evidence="9 10" key="1">
    <citation type="submission" date="2019-09" db="EMBL/GenBank/DDBJ databases">
        <title>Bird 10,000 Genomes (B10K) Project - Family phase.</title>
        <authorList>
            <person name="Zhang G."/>
        </authorList>
    </citation>
    <scope>NUCLEOTIDE SEQUENCE [LARGE SCALE GENOMIC DNA]</scope>
    <source>
        <strain evidence="9">B10K-DU-029-24</strain>
        <tissue evidence="9">Muscle</tissue>
    </source>
</reference>
<organism evidence="9 10">
    <name type="scientific">Thalassarche chlororhynchos</name>
    <name type="common">Atlantic yellow-nosed albatross</name>
    <name type="synonym">Diomedea chlororhynchos</name>
    <dbReference type="NCBI Taxonomy" id="54017"/>
    <lineage>
        <taxon>Eukaryota</taxon>
        <taxon>Metazoa</taxon>
        <taxon>Chordata</taxon>
        <taxon>Craniata</taxon>
        <taxon>Vertebrata</taxon>
        <taxon>Euteleostomi</taxon>
        <taxon>Archelosauria</taxon>
        <taxon>Archosauria</taxon>
        <taxon>Dinosauria</taxon>
        <taxon>Saurischia</taxon>
        <taxon>Theropoda</taxon>
        <taxon>Coelurosauria</taxon>
        <taxon>Aves</taxon>
        <taxon>Neognathae</taxon>
        <taxon>Neoaves</taxon>
        <taxon>Aequornithes</taxon>
        <taxon>Procellariiformes</taxon>
        <taxon>Diomedeidae</taxon>
        <taxon>Thalassarche</taxon>
    </lineage>
</organism>
<dbReference type="Proteomes" id="UP000556761">
    <property type="component" value="Unassembled WGS sequence"/>
</dbReference>
<feature type="domain" description="WW" evidence="8">
    <location>
        <begin position="234"/>
        <end position="267"/>
    </location>
</feature>
<dbReference type="PROSITE" id="PS50020">
    <property type="entry name" value="WW_DOMAIN_2"/>
    <property type="match status" value="2"/>
</dbReference>
<dbReference type="Gene3D" id="2.60.40.150">
    <property type="entry name" value="C2 domain"/>
    <property type="match status" value="1"/>
</dbReference>
<dbReference type="InterPro" id="IPR035892">
    <property type="entry name" value="C2_domain_sf"/>
</dbReference>
<dbReference type="AlphaFoldDB" id="A0A7L3JQ63"/>
<dbReference type="PANTHER" id="PTHR17616:SF8">
    <property type="entry name" value="TRANSCRIPTIONAL COACTIVATOR YORKIE"/>
    <property type="match status" value="1"/>
</dbReference>
<dbReference type="Gene3D" id="2.20.70.10">
    <property type="match status" value="2"/>
</dbReference>
<dbReference type="GO" id="GO:0005737">
    <property type="term" value="C:cytoplasm"/>
    <property type="evidence" value="ECO:0007669"/>
    <property type="project" value="UniProtKB-SubCell"/>
</dbReference>
<gene>
    <name evidence="9" type="primary">Smurf1_1</name>
    <name evidence="9" type="ORF">THACHL_R10440</name>
</gene>
<dbReference type="PROSITE" id="PS01159">
    <property type="entry name" value="WW_DOMAIN_1"/>
    <property type="match status" value="1"/>
</dbReference>
<dbReference type="OrthoDB" id="8068875at2759"/>
<dbReference type="GO" id="GO:0005634">
    <property type="term" value="C:nucleus"/>
    <property type="evidence" value="ECO:0007669"/>
    <property type="project" value="UniProtKB-SubCell"/>
</dbReference>
<name>A0A7L3JQ63_THACH</name>
<proteinExistence type="predicted"/>
<protein>
    <submittedName>
        <fullName evidence="9">SMUF1 ligase</fullName>
    </submittedName>
</protein>
<evidence type="ECO:0000313" key="10">
    <source>
        <dbReference type="Proteomes" id="UP000556761"/>
    </source>
</evidence>
<dbReference type="GO" id="GO:0016874">
    <property type="term" value="F:ligase activity"/>
    <property type="evidence" value="ECO:0007669"/>
    <property type="project" value="UniProtKB-KW"/>
</dbReference>
<dbReference type="SMART" id="SM00456">
    <property type="entry name" value="WW"/>
    <property type="match status" value="2"/>
</dbReference>
<evidence type="ECO:0000256" key="3">
    <source>
        <dbReference type="ARBA" id="ARBA00004496"/>
    </source>
</evidence>
<dbReference type="GO" id="GO:0005923">
    <property type="term" value="C:bicellular tight junction"/>
    <property type="evidence" value="ECO:0007669"/>
    <property type="project" value="UniProtKB-SubCell"/>
</dbReference>
<feature type="domain" description="WW" evidence="8">
    <location>
        <begin position="188"/>
        <end position="221"/>
    </location>
</feature>
<keyword evidence="4" id="KW-0965">Cell junction</keyword>
<evidence type="ECO:0000259" key="8">
    <source>
        <dbReference type="PROSITE" id="PS50020"/>
    </source>
</evidence>
<dbReference type="InterPro" id="IPR001202">
    <property type="entry name" value="WW_dom"/>
</dbReference>
<dbReference type="PANTHER" id="PTHR17616">
    <property type="entry name" value="YES-ASSOCIATED PROTEIN YAP1 FAMILY MEMBER"/>
    <property type="match status" value="1"/>
</dbReference>
<feature type="region of interest" description="Disordered" evidence="7">
    <location>
        <begin position="166"/>
        <end position="193"/>
    </location>
</feature>
<keyword evidence="4" id="KW-0796">Tight junction</keyword>
<feature type="non-terminal residue" evidence="9">
    <location>
        <position position="1"/>
    </location>
</feature>
<keyword evidence="9" id="KW-0436">Ligase</keyword>